<accession>A0A6P8I4L2</accession>
<keyword evidence="4" id="KW-0963">Cytoplasm</keyword>
<feature type="region of interest" description="Disordered" evidence="6">
    <location>
        <begin position="384"/>
        <end position="407"/>
    </location>
</feature>
<dbReference type="PIRSF" id="PIRSF005700">
    <property type="entry name" value="PepC"/>
    <property type="match status" value="1"/>
</dbReference>
<keyword evidence="1 4" id="KW-0645">Protease</keyword>
<keyword evidence="2 4" id="KW-0378">Hydrolase</keyword>
<dbReference type="CDD" id="cd00585">
    <property type="entry name" value="Peptidase_C1B"/>
    <property type="match status" value="1"/>
</dbReference>
<name>A0A6P8I4L2_ACTTE</name>
<evidence type="ECO:0000256" key="3">
    <source>
        <dbReference type="ARBA" id="ARBA00022807"/>
    </source>
</evidence>
<dbReference type="InterPro" id="IPR004134">
    <property type="entry name" value="Peptidase_C1B"/>
</dbReference>
<dbReference type="PANTHER" id="PTHR10363">
    <property type="entry name" value="BLEOMYCIN HYDROLASE"/>
    <property type="match status" value="1"/>
</dbReference>
<evidence type="ECO:0000256" key="5">
    <source>
        <dbReference type="PIRSR" id="PIRSR005700-1"/>
    </source>
</evidence>
<proteinExistence type="inferred from homology"/>
<reference evidence="8" key="1">
    <citation type="submission" date="2025-08" db="UniProtKB">
        <authorList>
            <consortium name="RefSeq"/>
        </authorList>
    </citation>
    <scope>IDENTIFICATION</scope>
    <source>
        <tissue evidence="8">Tentacle</tissue>
    </source>
</reference>
<dbReference type="FunCoup" id="A0A6P8I4L2">
    <property type="interactions" value="2459"/>
</dbReference>
<keyword evidence="3 4" id="KW-0788">Thiol protease</keyword>
<dbReference type="SUPFAM" id="SSF54001">
    <property type="entry name" value="Cysteine proteinases"/>
    <property type="match status" value="1"/>
</dbReference>
<dbReference type="GO" id="GO:0004197">
    <property type="term" value="F:cysteine-type endopeptidase activity"/>
    <property type="evidence" value="ECO:0007669"/>
    <property type="project" value="UniProtKB-EC"/>
</dbReference>
<evidence type="ECO:0000256" key="1">
    <source>
        <dbReference type="ARBA" id="ARBA00022670"/>
    </source>
</evidence>
<comment type="similarity">
    <text evidence="4">Belongs to the peptidase C1 family.</text>
</comment>
<dbReference type="Proteomes" id="UP000515163">
    <property type="component" value="Unplaced"/>
</dbReference>
<feature type="active site" evidence="5">
    <location>
        <position position="78"/>
    </location>
</feature>
<dbReference type="InParanoid" id="A0A6P8I4L2"/>
<feature type="active site" evidence="5">
    <location>
        <position position="375"/>
    </location>
</feature>
<dbReference type="InterPro" id="IPR038765">
    <property type="entry name" value="Papain-like_cys_pep_sf"/>
</dbReference>
<dbReference type="GeneID" id="116295917"/>
<dbReference type="GO" id="GO:0006508">
    <property type="term" value="P:proteolysis"/>
    <property type="evidence" value="ECO:0007669"/>
    <property type="project" value="UniProtKB-KW"/>
</dbReference>
<dbReference type="GO" id="GO:0009636">
    <property type="term" value="P:response to toxic substance"/>
    <property type="evidence" value="ECO:0007669"/>
    <property type="project" value="TreeGrafter"/>
</dbReference>
<evidence type="ECO:0000313" key="8">
    <source>
        <dbReference type="RefSeq" id="XP_031559735.1"/>
    </source>
</evidence>
<dbReference type="AlphaFoldDB" id="A0A6P8I4L2"/>
<dbReference type="EC" id="3.4.22.40" evidence="4"/>
<gene>
    <name evidence="8" type="primary">LOC116295917</name>
</gene>
<evidence type="ECO:0000256" key="2">
    <source>
        <dbReference type="ARBA" id="ARBA00022801"/>
    </source>
</evidence>
<dbReference type="OrthoDB" id="2666448at2759"/>
<dbReference type="RefSeq" id="XP_031559735.1">
    <property type="nucleotide sequence ID" value="XM_031703875.1"/>
</dbReference>
<sequence length="488" mass="55798">MAEGSESALAGLSTQQISQIQTAFNCDPKNQLSLNLGTRNEPLDLCLSRQVVEKTNHVFNHKVNEVKPMTNQKSSGRCWIFALLNCVRQKFVQNMNLDEMEFSQQYLFFWDKIERSYFFLNNYVELAKKNEDPDGRLMMYLLSNPMNDGGQWEMLVSLVEKYGLIPKSVWPDSTSAIRSRRMNAILNNKHRECAMVLRKMVKDGASDEEIELMKNKMMAEVYRIVAICLGTPPSTFTWEYYDKSKNYKKIEGLTPLKFYNDYIKPVFTIRDKVCIVNDPRNEYNKLYTVEYLGNFANGPKVVYLNQPIEVLKYLAAASLRDNEAVWFGCDVGKHFEGKLGVLDLEIHNYDLVFGISLLGLDKAQRLVYGESLMTHAMTFTGLSYQDTGDQSGEKSGVEQKSEGEEKPVTLKPVTTTKWRVENSWGDDKGDKGYLVMTDNWFSEYVYEVVVDKKYVPAELLAILKQEPVVLPAWDPMGALACVHCGETP</sequence>
<dbReference type="PANTHER" id="PTHR10363:SF2">
    <property type="entry name" value="BLEOMYCIN HYDROLASE"/>
    <property type="match status" value="1"/>
</dbReference>
<comment type="catalytic activity">
    <reaction evidence="4">
        <text>Inactivates bleomycin B2 (a cytotoxic glycometallopeptide) by hydrolysis of a carboxyamide bond of beta-aminoalanine, but also shows general aminopeptidase activity. The specificity varies somewhat with source, but amino acid arylamides of Met, Leu and Ala are preferred.</text>
        <dbReference type="EC" id="3.4.22.40"/>
    </reaction>
</comment>
<dbReference type="GO" id="GO:0070005">
    <property type="term" value="F:cysteine-type aminopeptidase activity"/>
    <property type="evidence" value="ECO:0007669"/>
    <property type="project" value="InterPro"/>
</dbReference>
<evidence type="ECO:0000256" key="4">
    <source>
        <dbReference type="PIRNR" id="PIRNR005700"/>
    </source>
</evidence>
<feature type="compositionally biased region" description="Basic and acidic residues" evidence="6">
    <location>
        <begin position="391"/>
        <end position="407"/>
    </location>
</feature>
<keyword evidence="7" id="KW-1185">Reference proteome</keyword>
<protein>
    <recommendedName>
        <fullName evidence="4">Bleomycin hydrolase</fullName>
        <ecNumber evidence="4">3.4.22.40</ecNumber>
    </recommendedName>
</protein>
<dbReference type="Gene3D" id="3.90.70.10">
    <property type="entry name" value="Cysteine proteinases"/>
    <property type="match status" value="1"/>
</dbReference>
<dbReference type="GO" id="GO:0043418">
    <property type="term" value="P:homocysteine catabolic process"/>
    <property type="evidence" value="ECO:0007669"/>
    <property type="project" value="TreeGrafter"/>
</dbReference>
<organism evidence="7 8">
    <name type="scientific">Actinia tenebrosa</name>
    <name type="common">Australian red waratah sea anemone</name>
    <dbReference type="NCBI Taxonomy" id="6105"/>
    <lineage>
        <taxon>Eukaryota</taxon>
        <taxon>Metazoa</taxon>
        <taxon>Cnidaria</taxon>
        <taxon>Anthozoa</taxon>
        <taxon>Hexacorallia</taxon>
        <taxon>Actiniaria</taxon>
        <taxon>Actiniidae</taxon>
        <taxon>Actinia</taxon>
    </lineage>
</organism>
<evidence type="ECO:0000313" key="7">
    <source>
        <dbReference type="Proteomes" id="UP000515163"/>
    </source>
</evidence>
<comment type="subcellular location">
    <subcellularLocation>
        <location evidence="4">Cytoplasm</location>
    </subcellularLocation>
</comment>
<dbReference type="Pfam" id="PF03051">
    <property type="entry name" value="Peptidase_C1_2"/>
    <property type="match status" value="2"/>
</dbReference>
<dbReference type="GO" id="GO:0005737">
    <property type="term" value="C:cytoplasm"/>
    <property type="evidence" value="ECO:0007669"/>
    <property type="project" value="UniProtKB-SubCell"/>
</dbReference>
<evidence type="ECO:0000256" key="6">
    <source>
        <dbReference type="SAM" id="MobiDB-lite"/>
    </source>
</evidence>
<dbReference type="KEGG" id="aten:116295917"/>
<feature type="active site" evidence="5">
    <location>
        <position position="422"/>
    </location>
</feature>